<dbReference type="Pfam" id="PF00687">
    <property type="entry name" value="Ribosomal_L1"/>
    <property type="match status" value="1"/>
</dbReference>
<dbReference type="InterPro" id="IPR016095">
    <property type="entry name" value="Ribosomal_uL1_3-a/b-sand"/>
</dbReference>
<feature type="compositionally biased region" description="Polar residues" evidence="4">
    <location>
        <begin position="28"/>
        <end position="37"/>
    </location>
</feature>
<name>A0A1E4TEB7_9ASCO</name>
<dbReference type="AlphaFoldDB" id="A0A1E4TEB7"/>
<sequence length="289" mass="31590">MLRISHFLRKTPSVNGRILTTRGAKRSSGPSAMQLAQQRERAQNRDQLVKKAKKKQSSLRASAYRGNYTALPKIELPMAYRLVRAAEVGQPVACTTLSLGFRLVFDRGTPPVTGRVRLPYSFGSEDKLVVFTTDDSVAERALKAGAVLAGAEEVIEKVVGSPDNFTAALATPEIVPGLGKAARTLGPRGLMPTTRRGTVVQPSELENAIAARIGAREFRSHDVMLSIPFGRAHFSDIQLTENLRVVHEAVMNTIKDLNQTNKRRPMLVAEKYIASTHSPGIVLDNKLVL</sequence>
<dbReference type="Gene3D" id="3.40.50.790">
    <property type="match status" value="1"/>
</dbReference>
<evidence type="ECO:0000256" key="2">
    <source>
        <dbReference type="ARBA" id="ARBA00022980"/>
    </source>
</evidence>
<dbReference type="PANTHER" id="PTHR36427">
    <property type="entry name" value="54S RIBOSOMAL PROTEIN L1, MITOCHONDRIAL"/>
    <property type="match status" value="1"/>
</dbReference>
<dbReference type="OrthoDB" id="1747252at2759"/>
<evidence type="ECO:0000256" key="3">
    <source>
        <dbReference type="ARBA" id="ARBA00023274"/>
    </source>
</evidence>
<evidence type="ECO:0000256" key="1">
    <source>
        <dbReference type="ARBA" id="ARBA00010531"/>
    </source>
</evidence>
<dbReference type="PANTHER" id="PTHR36427:SF3">
    <property type="entry name" value="LARGE RIBOSOMAL SUBUNIT PROTEIN UL1M"/>
    <property type="match status" value="1"/>
</dbReference>
<dbReference type="EMBL" id="KV453842">
    <property type="protein sequence ID" value="ODV90112.1"/>
    <property type="molecule type" value="Genomic_DNA"/>
</dbReference>
<keyword evidence="3" id="KW-0687">Ribonucleoprotein</keyword>
<dbReference type="GO" id="GO:0003735">
    <property type="term" value="F:structural constituent of ribosome"/>
    <property type="evidence" value="ECO:0007669"/>
    <property type="project" value="TreeGrafter"/>
</dbReference>
<reference evidence="6" key="1">
    <citation type="submission" date="2016-02" db="EMBL/GenBank/DDBJ databases">
        <title>Comparative genomics of biotechnologically important yeasts.</title>
        <authorList>
            <consortium name="DOE Joint Genome Institute"/>
            <person name="Riley R."/>
            <person name="Haridas S."/>
            <person name="Wolfe K.H."/>
            <person name="Lopes M.R."/>
            <person name="Hittinger C.T."/>
            <person name="Goker M."/>
            <person name="Salamov A."/>
            <person name="Wisecaver J."/>
            <person name="Long T.M."/>
            <person name="Aerts A.L."/>
            <person name="Barry K."/>
            <person name="Choi C."/>
            <person name="Clum A."/>
            <person name="Coughlan A.Y."/>
            <person name="Deshpande S."/>
            <person name="Douglass A.P."/>
            <person name="Hanson S.J."/>
            <person name="Klenk H.-P."/>
            <person name="Labutti K."/>
            <person name="Lapidus A."/>
            <person name="Lindquist E."/>
            <person name="Lipzen A."/>
            <person name="Meier-Kolthoff J.P."/>
            <person name="Ohm R.A."/>
            <person name="Otillar R.P."/>
            <person name="Pangilinan J."/>
            <person name="Peng Y."/>
            <person name="Rokas A."/>
            <person name="Rosa C.A."/>
            <person name="Scheuner C."/>
            <person name="Sibirny A.A."/>
            <person name="Slot J.C."/>
            <person name="Stielow J.B."/>
            <person name="Sun H."/>
            <person name="Kurtzman C.P."/>
            <person name="Blackwell M."/>
            <person name="Jeffries T.W."/>
            <person name="Grigoriev I.V."/>
        </authorList>
    </citation>
    <scope>NUCLEOTIDE SEQUENCE [LARGE SCALE GENOMIC DNA]</scope>
    <source>
        <strain evidence="6">NRRL Y-17796</strain>
    </source>
</reference>
<protein>
    <recommendedName>
        <fullName evidence="7">Ribosomal protein</fullName>
    </recommendedName>
</protein>
<keyword evidence="2" id="KW-0689">Ribosomal protein</keyword>
<dbReference type="GO" id="GO:0005762">
    <property type="term" value="C:mitochondrial large ribosomal subunit"/>
    <property type="evidence" value="ECO:0007669"/>
    <property type="project" value="TreeGrafter"/>
</dbReference>
<evidence type="ECO:0000313" key="5">
    <source>
        <dbReference type="EMBL" id="ODV90112.1"/>
    </source>
</evidence>
<proteinExistence type="inferred from homology"/>
<evidence type="ECO:0000313" key="6">
    <source>
        <dbReference type="Proteomes" id="UP000095023"/>
    </source>
</evidence>
<evidence type="ECO:0008006" key="7">
    <source>
        <dbReference type="Google" id="ProtNLM"/>
    </source>
</evidence>
<dbReference type="InterPro" id="IPR023674">
    <property type="entry name" value="Ribosomal_uL1-like"/>
</dbReference>
<organism evidence="5 6">
    <name type="scientific">Tortispora caseinolytica NRRL Y-17796</name>
    <dbReference type="NCBI Taxonomy" id="767744"/>
    <lineage>
        <taxon>Eukaryota</taxon>
        <taxon>Fungi</taxon>
        <taxon>Dikarya</taxon>
        <taxon>Ascomycota</taxon>
        <taxon>Saccharomycotina</taxon>
        <taxon>Trigonopsidomycetes</taxon>
        <taxon>Trigonopsidales</taxon>
        <taxon>Trigonopsidaceae</taxon>
        <taxon>Tortispora</taxon>
    </lineage>
</organism>
<dbReference type="SUPFAM" id="SSF56808">
    <property type="entry name" value="Ribosomal protein L1"/>
    <property type="match status" value="1"/>
</dbReference>
<dbReference type="Gene3D" id="3.30.190.20">
    <property type="match status" value="1"/>
</dbReference>
<keyword evidence="6" id="KW-1185">Reference proteome</keyword>
<comment type="similarity">
    <text evidence="1">Belongs to the universal ribosomal protein uL1 family.</text>
</comment>
<feature type="region of interest" description="Disordered" evidence="4">
    <location>
        <begin position="22"/>
        <end position="45"/>
    </location>
</feature>
<accession>A0A1E4TEB7</accession>
<gene>
    <name evidence="5" type="ORF">CANCADRAFT_31169</name>
</gene>
<dbReference type="InterPro" id="IPR028364">
    <property type="entry name" value="Ribosomal_uL1/biogenesis"/>
</dbReference>
<dbReference type="Proteomes" id="UP000095023">
    <property type="component" value="Unassembled WGS sequence"/>
</dbReference>
<dbReference type="CDD" id="cd00403">
    <property type="entry name" value="Ribosomal_L1"/>
    <property type="match status" value="1"/>
</dbReference>
<feature type="non-terminal residue" evidence="5">
    <location>
        <position position="1"/>
    </location>
</feature>
<evidence type="ECO:0000256" key="4">
    <source>
        <dbReference type="SAM" id="MobiDB-lite"/>
    </source>
</evidence>